<proteinExistence type="predicted"/>
<dbReference type="AlphaFoldDB" id="A0A3D2STE7"/>
<evidence type="ECO:0000313" key="2">
    <source>
        <dbReference type="EMBL" id="UYF70420.1"/>
    </source>
</evidence>
<dbReference type="SUPFAM" id="SSF81301">
    <property type="entry name" value="Nucleotidyltransferase"/>
    <property type="match status" value="1"/>
</dbReference>
<dbReference type="PANTHER" id="PTHR34822:SF1">
    <property type="entry name" value="GRPB FAMILY PROTEIN"/>
    <property type="match status" value="1"/>
</dbReference>
<accession>A0A3D2STE7</accession>
<dbReference type="Gene3D" id="3.30.460.10">
    <property type="entry name" value="Beta Polymerase, domain 2"/>
    <property type="match status" value="1"/>
</dbReference>
<reference evidence="2" key="2">
    <citation type="journal article" date="2022" name="J Glob Antimicrob Resist">
        <title>Comparative analysis of IMP-4- and OXA-58-containing plasmids of three carbapenemase-producing Acinetobacter ursingii strains in the Netherlands.</title>
        <authorList>
            <person name="Hendrickx A.P.A."/>
            <person name="Schade R.P."/>
            <person name="Landman F."/>
            <person name="Bosch T."/>
            <person name="Schouls L.M."/>
            <person name="van Dijk K."/>
        </authorList>
    </citation>
    <scope>NUCLEOTIDE SEQUENCE</scope>
    <source>
        <strain evidence="2">RIVM_C010559</strain>
    </source>
</reference>
<reference evidence="1 3" key="1">
    <citation type="journal article" date="2018" name="Nat. Biotechnol.">
        <title>A standardized bacterial taxonomy based on genome phylogeny substantially revises the tree of life.</title>
        <authorList>
            <person name="Parks D.H."/>
            <person name="Chuvochina M."/>
            <person name="Waite D.W."/>
            <person name="Rinke C."/>
            <person name="Skarshewski A."/>
            <person name="Chaumeil P.A."/>
            <person name="Hugenholtz P."/>
        </authorList>
    </citation>
    <scope>NUCLEOTIDE SEQUENCE [LARGE SCALE GENOMIC DNA]</scope>
    <source>
        <strain evidence="1">UBA9669</strain>
    </source>
</reference>
<gene>
    <name evidence="1" type="ORF">DHW29_15495</name>
    <name evidence="2" type="ORF">LSO60_08920</name>
</gene>
<evidence type="ECO:0000313" key="3">
    <source>
        <dbReference type="Proteomes" id="UP000263596"/>
    </source>
</evidence>
<dbReference type="EMBL" id="DPVE01000283">
    <property type="protein sequence ID" value="HCK31440.1"/>
    <property type="molecule type" value="Genomic_DNA"/>
</dbReference>
<dbReference type="Proteomes" id="UP001164064">
    <property type="component" value="Chromosome"/>
</dbReference>
<organism evidence="1 3">
    <name type="scientific">Acinetobacter ursingii</name>
    <dbReference type="NCBI Taxonomy" id="108980"/>
    <lineage>
        <taxon>Bacteria</taxon>
        <taxon>Pseudomonadati</taxon>
        <taxon>Pseudomonadota</taxon>
        <taxon>Gammaproteobacteria</taxon>
        <taxon>Moraxellales</taxon>
        <taxon>Moraxellaceae</taxon>
        <taxon>Acinetobacter</taxon>
    </lineage>
</organism>
<dbReference type="EMBL" id="CP089051">
    <property type="protein sequence ID" value="UYF70420.1"/>
    <property type="molecule type" value="Genomic_DNA"/>
</dbReference>
<dbReference type="Pfam" id="PF04229">
    <property type="entry name" value="GrpB"/>
    <property type="match status" value="1"/>
</dbReference>
<dbReference type="PANTHER" id="PTHR34822">
    <property type="entry name" value="GRPB DOMAIN PROTEIN (AFU_ORTHOLOGUE AFUA_1G01530)"/>
    <property type="match status" value="1"/>
</dbReference>
<dbReference type="Proteomes" id="UP000263596">
    <property type="component" value="Unassembled WGS sequence"/>
</dbReference>
<protein>
    <submittedName>
        <fullName evidence="2">GrpB family protein</fullName>
    </submittedName>
</protein>
<dbReference type="RefSeq" id="WP_049174260.1">
    <property type="nucleotide sequence ID" value="NZ_BKFK01000001.1"/>
</dbReference>
<dbReference type="InterPro" id="IPR007344">
    <property type="entry name" value="GrpB/CoaE"/>
</dbReference>
<dbReference type="InterPro" id="IPR043519">
    <property type="entry name" value="NT_sf"/>
</dbReference>
<evidence type="ECO:0000313" key="1">
    <source>
        <dbReference type="EMBL" id="HCK31440.1"/>
    </source>
</evidence>
<sequence length="156" mass="18404">MKFYNAQDYQLQCEDRFRHYQTCIHEILPLAKIEHIGSSSIPHAMSKGDLDIYVEVEQAQFDHAILALKKIGFVEQQDTLRTNELCMLISPHEEVALQVVVQNSIFQFFLSFRDKLRANSQLVKQYNRLKIHCLDSNPEIYRRYKSAFIEHVLQMD</sequence>
<name>A0A3D2STE7_9GAMM</name>